<dbReference type="STRING" id="1408416.GCA_000702765_00989"/>
<keyword evidence="1" id="KW-0812">Transmembrane</keyword>
<sequence length="98" mass="11388">MRNKNFSFITLSFIVFLVNAFVFLSMGQYVNEHPDFMNLVMYYLSFVFIICSIIVSFMGYRHLNGLTSSKKIIAHIIFWTHLLLVGIFLGSFIFSLNS</sequence>
<accession>A0A449BJ07</accession>
<dbReference type="RefSeq" id="WP_035369498.1">
    <property type="nucleotide sequence ID" value="NZ_LR215050.1"/>
</dbReference>
<protein>
    <submittedName>
        <fullName evidence="2">Uncharacterized protein</fullName>
    </submittedName>
</protein>
<feature type="transmembrane region" description="Helical" evidence="1">
    <location>
        <begin position="39"/>
        <end position="60"/>
    </location>
</feature>
<feature type="transmembrane region" description="Helical" evidence="1">
    <location>
        <begin position="7"/>
        <end position="27"/>
    </location>
</feature>
<evidence type="ECO:0000313" key="2">
    <source>
        <dbReference type="EMBL" id="VEU82418.1"/>
    </source>
</evidence>
<dbReference type="KEGG" id="ahk:NCTC10172_00429"/>
<name>A0A449BJ07_9MOLU</name>
<gene>
    <name evidence="2" type="ORF">NCTC10172_00429</name>
</gene>
<reference evidence="2 3" key="1">
    <citation type="submission" date="2019-01" db="EMBL/GenBank/DDBJ databases">
        <authorList>
            <consortium name="Pathogen Informatics"/>
        </authorList>
    </citation>
    <scope>NUCLEOTIDE SEQUENCE [LARGE SCALE GENOMIC DNA]</scope>
    <source>
        <strain evidence="2 3">NCTC10172</strain>
    </source>
</reference>
<dbReference type="AlphaFoldDB" id="A0A449BJ07"/>
<keyword evidence="3" id="KW-1185">Reference proteome</keyword>
<evidence type="ECO:0000313" key="3">
    <source>
        <dbReference type="Proteomes" id="UP000290909"/>
    </source>
</evidence>
<evidence type="ECO:0000256" key="1">
    <source>
        <dbReference type="SAM" id="Phobius"/>
    </source>
</evidence>
<organism evidence="2 3">
    <name type="scientific">Acholeplasma hippikon</name>
    <dbReference type="NCBI Taxonomy" id="264636"/>
    <lineage>
        <taxon>Bacteria</taxon>
        <taxon>Bacillati</taxon>
        <taxon>Mycoplasmatota</taxon>
        <taxon>Mollicutes</taxon>
        <taxon>Acholeplasmatales</taxon>
        <taxon>Acholeplasmataceae</taxon>
        <taxon>Acholeplasma</taxon>
    </lineage>
</organism>
<keyword evidence="1" id="KW-1133">Transmembrane helix</keyword>
<proteinExistence type="predicted"/>
<keyword evidence="1" id="KW-0472">Membrane</keyword>
<feature type="transmembrane region" description="Helical" evidence="1">
    <location>
        <begin position="72"/>
        <end position="94"/>
    </location>
</feature>
<dbReference type="Proteomes" id="UP000290909">
    <property type="component" value="Chromosome"/>
</dbReference>
<dbReference type="EMBL" id="LR215050">
    <property type="protein sequence ID" value="VEU82418.1"/>
    <property type="molecule type" value="Genomic_DNA"/>
</dbReference>